<dbReference type="PaxDb" id="469381-Dpep_1092"/>
<protein>
    <submittedName>
        <fullName evidence="1">Uncharacterized protein</fullName>
    </submittedName>
</protein>
<dbReference type="Gene3D" id="1.20.120.920">
    <property type="entry name" value="CRISPR-associated endonuclease Cas1, C-terminal domain"/>
    <property type="match status" value="1"/>
</dbReference>
<name>D2Z6M1_9BACT</name>
<evidence type="ECO:0000313" key="2">
    <source>
        <dbReference type="Proteomes" id="UP000006427"/>
    </source>
</evidence>
<dbReference type="EMBL" id="ABTR02000001">
    <property type="protein sequence ID" value="EFC91118.1"/>
    <property type="molecule type" value="Genomic_DNA"/>
</dbReference>
<dbReference type="eggNOG" id="COG1518">
    <property type="taxonomic scope" value="Bacteria"/>
</dbReference>
<comment type="caution">
    <text evidence="1">The sequence shown here is derived from an EMBL/GenBank/DDBJ whole genome shotgun (WGS) entry which is preliminary data.</text>
</comment>
<dbReference type="OrthoDB" id="9777847at2"/>
<dbReference type="Proteomes" id="UP000006427">
    <property type="component" value="Unassembled WGS sequence"/>
</dbReference>
<accession>D2Z6M1</accession>
<organism evidence="1 2">
    <name type="scientific">Dethiosulfovibrio peptidovorans DSM 11002</name>
    <dbReference type="NCBI Taxonomy" id="469381"/>
    <lineage>
        <taxon>Bacteria</taxon>
        <taxon>Thermotogati</taxon>
        <taxon>Synergistota</taxon>
        <taxon>Synergistia</taxon>
        <taxon>Synergistales</taxon>
        <taxon>Dethiosulfovibrionaceae</taxon>
        <taxon>Dethiosulfovibrio</taxon>
    </lineage>
</organism>
<sequence length="108" mass="12236">MASLDLSLFRRGGGGSPLAKQYGVRWDGRRYDHRNASEADSSNVFKFETVVPVAFRIAGQSPEDPEGEVRRACRDVFRQTKILRREPVDYCGLLLSRYTPQDVSKNTL</sequence>
<dbReference type="InterPro" id="IPR042206">
    <property type="entry name" value="CRISPR-assoc_Cas1_C"/>
</dbReference>
<keyword evidence="2" id="KW-1185">Reference proteome</keyword>
<evidence type="ECO:0000313" key="1">
    <source>
        <dbReference type="EMBL" id="EFC91118.1"/>
    </source>
</evidence>
<gene>
    <name evidence="1" type="ORF">Dpep_1092</name>
</gene>
<proteinExistence type="predicted"/>
<reference evidence="1 2" key="1">
    <citation type="journal article" date="2010" name="Stand. Genomic Sci.">
        <title>Permanent draft genome sequence of Dethiosulfovibrio peptidovorans type strain (SEBR 4207).</title>
        <authorList>
            <person name="Labutti K."/>
            <person name="Mayilraj S."/>
            <person name="Clum A."/>
            <person name="Lucas S."/>
            <person name="Glavina Del Rio T."/>
            <person name="Nolan M."/>
            <person name="Tice H."/>
            <person name="Cheng J.F."/>
            <person name="Pitluck S."/>
            <person name="Liolios K."/>
            <person name="Ivanova N."/>
            <person name="Mavromatis K."/>
            <person name="Mikhailova N."/>
            <person name="Pati A."/>
            <person name="Goodwin L."/>
            <person name="Chen A."/>
            <person name="Palaniappan K."/>
            <person name="Land M."/>
            <person name="Hauser L."/>
            <person name="Chang Y.J."/>
            <person name="Jeffries C.D."/>
            <person name="Rohde M."/>
            <person name="Spring S."/>
            <person name="Goker M."/>
            <person name="Woyke T."/>
            <person name="Bristow J."/>
            <person name="Eisen J.A."/>
            <person name="Markowitz V."/>
            <person name="Hugenholtz P."/>
            <person name="Kyrpides N.C."/>
            <person name="Klenk H.P."/>
            <person name="Lapidus A."/>
        </authorList>
    </citation>
    <scope>NUCLEOTIDE SEQUENCE [LARGE SCALE GENOMIC DNA]</scope>
    <source>
        <strain evidence="1 2">DSM 11002</strain>
    </source>
</reference>
<dbReference type="STRING" id="469381.Dpep_1092"/>
<dbReference type="AlphaFoldDB" id="D2Z6M1"/>